<evidence type="ECO:0000256" key="1">
    <source>
        <dbReference type="SAM" id="Phobius"/>
    </source>
</evidence>
<proteinExistence type="predicted"/>
<evidence type="ECO:0000313" key="2">
    <source>
        <dbReference type="EMBL" id="TXE27713.1"/>
    </source>
</evidence>
<dbReference type="AlphaFoldDB" id="A0A5C7BTR2"/>
<feature type="transmembrane region" description="Helical" evidence="1">
    <location>
        <begin position="69"/>
        <end position="94"/>
    </location>
</feature>
<keyword evidence="1" id="KW-0812">Transmembrane</keyword>
<reference evidence="2 3" key="1">
    <citation type="submission" date="2019-07" db="EMBL/GenBank/DDBJ databases">
        <title>Serratia strains were isolated from fresh produce.</title>
        <authorList>
            <person name="Cho G.-S."/>
            <person name="Stein M."/>
            <person name="Lee W."/>
            <person name="Suh S.H."/>
            <person name="Franz C.M.A.P."/>
        </authorList>
    </citation>
    <scope>NUCLEOTIDE SEQUENCE [LARGE SCALE GENOMIC DNA]</scope>
    <source>
        <strain evidence="2 3">S16</strain>
    </source>
</reference>
<feature type="transmembrane region" description="Helical" evidence="1">
    <location>
        <begin position="44"/>
        <end position="62"/>
    </location>
</feature>
<name>A0A5C7BTR2_SERMA</name>
<keyword evidence="1" id="KW-1133">Transmembrane helix</keyword>
<accession>A0A5C7BTR2</accession>
<organism evidence="2 3">
    <name type="scientific">Serratia marcescens</name>
    <dbReference type="NCBI Taxonomy" id="615"/>
    <lineage>
        <taxon>Bacteria</taxon>
        <taxon>Pseudomonadati</taxon>
        <taxon>Pseudomonadota</taxon>
        <taxon>Gammaproteobacteria</taxon>
        <taxon>Enterobacterales</taxon>
        <taxon>Yersiniaceae</taxon>
        <taxon>Serratia</taxon>
    </lineage>
</organism>
<dbReference type="EMBL" id="VOUQ01000017">
    <property type="protein sequence ID" value="TXE27713.1"/>
    <property type="molecule type" value="Genomic_DNA"/>
</dbReference>
<comment type="caution">
    <text evidence="2">The sequence shown here is derived from an EMBL/GenBank/DDBJ whole genome shotgun (WGS) entry which is preliminary data.</text>
</comment>
<evidence type="ECO:0000313" key="3">
    <source>
        <dbReference type="Proteomes" id="UP000321126"/>
    </source>
</evidence>
<sequence length="128" mass="14123">MTERKMTGLYVFLLLAWWGGWLALDMWRIEPLLTDADKWAGFRRDILWCTGSAVVSVILFMATAEKKFAVCVLLGFLAAAVGISTAFVVSDAFIHWGFDMSLLSDAISVVGIAMVPMLPFAAFLVARL</sequence>
<feature type="transmembrane region" description="Helical" evidence="1">
    <location>
        <begin position="7"/>
        <end position="24"/>
    </location>
</feature>
<protein>
    <submittedName>
        <fullName evidence="2">Uncharacterized protein</fullName>
    </submittedName>
</protein>
<dbReference type="Proteomes" id="UP000321126">
    <property type="component" value="Unassembled WGS sequence"/>
</dbReference>
<feature type="transmembrane region" description="Helical" evidence="1">
    <location>
        <begin position="106"/>
        <end position="126"/>
    </location>
</feature>
<dbReference type="RefSeq" id="WP_147882576.1">
    <property type="nucleotide sequence ID" value="NZ_VOUQ01000017.1"/>
</dbReference>
<gene>
    <name evidence="2" type="ORF">FOT62_22195</name>
</gene>
<keyword evidence="1" id="KW-0472">Membrane</keyword>